<dbReference type="EMBL" id="FPBO01000023">
    <property type="protein sequence ID" value="SFV04890.1"/>
    <property type="molecule type" value="Genomic_DNA"/>
</dbReference>
<evidence type="ECO:0000256" key="5">
    <source>
        <dbReference type="ARBA" id="ARBA00047517"/>
    </source>
</evidence>
<evidence type="ECO:0000256" key="7">
    <source>
        <dbReference type="RuleBase" id="RU362118"/>
    </source>
</evidence>
<dbReference type="AlphaFoldDB" id="A0A1I7L5B0"/>
<dbReference type="InterPro" id="IPR015422">
    <property type="entry name" value="PyrdxlP-dep_Trfase_small"/>
</dbReference>
<dbReference type="GO" id="GO:0030170">
    <property type="term" value="F:pyridoxal phosphate binding"/>
    <property type="evidence" value="ECO:0007669"/>
    <property type="project" value="InterPro"/>
</dbReference>
<evidence type="ECO:0000256" key="4">
    <source>
        <dbReference type="ARBA" id="ARBA00023239"/>
    </source>
</evidence>
<protein>
    <submittedName>
        <fullName evidence="8">Cystathionine beta-lyase</fullName>
    </submittedName>
</protein>
<evidence type="ECO:0000256" key="2">
    <source>
        <dbReference type="ARBA" id="ARBA00009077"/>
    </source>
</evidence>
<evidence type="ECO:0000313" key="9">
    <source>
        <dbReference type="Proteomes" id="UP000199391"/>
    </source>
</evidence>
<comment type="catalytic activity">
    <reaction evidence="5">
        <text>L,L-cystathionine + H2O = L-homocysteine + pyruvate + NH4(+)</text>
        <dbReference type="Rhea" id="RHEA:13965"/>
        <dbReference type="ChEBI" id="CHEBI:15361"/>
        <dbReference type="ChEBI" id="CHEBI:15377"/>
        <dbReference type="ChEBI" id="CHEBI:28938"/>
        <dbReference type="ChEBI" id="CHEBI:58161"/>
        <dbReference type="ChEBI" id="CHEBI:58199"/>
    </reaction>
</comment>
<dbReference type="PANTHER" id="PTHR43500:SF1">
    <property type="entry name" value="CYSTATHIONINE BETA-LYASE-RELATED"/>
    <property type="match status" value="1"/>
</dbReference>
<proteinExistence type="inferred from homology"/>
<dbReference type="InterPro" id="IPR006233">
    <property type="entry name" value="Cys_b_lyase_bac"/>
</dbReference>
<dbReference type="InterPro" id="IPR015421">
    <property type="entry name" value="PyrdxlP-dep_Trfase_major"/>
</dbReference>
<dbReference type="GO" id="GO:0019346">
    <property type="term" value="P:transsulfuration"/>
    <property type="evidence" value="ECO:0007669"/>
    <property type="project" value="InterPro"/>
</dbReference>
<dbReference type="GO" id="GO:0019450">
    <property type="term" value="P:L-cysteine catabolic process to pyruvate"/>
    <property type="evidence" value="ECO:0007669"/>
    <property type="project" value="TreeGrafter"/>
</dbReference>
<dbReference type="STRING" id="1035707.SAMN05216552_102371"/>
<dbReference type="Gene3D" id="3.40.640.10">
    <property type="entry name" value="Type I PLP-dependent aspartate aminotransferase-like (Major domain)"/>
    <property type="match status" value="1"/>
</dbReference>
<keyword evidence="9" id="KW-1185">Reference proteome</keyword>
<dbReference type="InterPro" id="IPR000277">
    <property type="entry name" value="Cys/Met-Metab_PyrdxlP-dep_enz"/>
</dbReference>
<gene>
    <name evidence="8" type="ORF">SAMN05216552_102371</name>
</gene>
<dbReference type="NCBIfam" id="TIGR01324">
    <property type="entry name" value="cysta_beta_ly_B"/>
    <property type="match status" value="1"/>
</dbReference>
<name>A0A1I7L5B0_9BURK</name>
<dbReference type="PANTHER" id="PTHR43500">
    <property type="entry name" value="CYSTATHIONINE BETA-LYASE-RELATED"/>
    <property type="match status" value="1"/>
</dbReference>
<comment type="cofactor">
    <cofactor evidence="1 7">
        <name>pyridoxal 5'-phosphate</name>
        <dbReference type="ChEBI" id="CHEBI:597326"/>
    </cofactor>
</comment>
<keyword evidence="3 6" id="KW-0663">Pyridoxal phosphate</keyword>
<dbReference type="Proteomes" id="UP000199391">
    <property type="component" value="Unassembled WGS sequence"/>
</dbReference>
<sequence>MRSAFFSLRAMTKKSLQTALIHSSYEAPPGFDAFPTAIHHASTVLFKDVAALRSGEWKEKNAYTYGLHGTPTTFTLEARLAEIEGGEFCLLAPSGLAAIAMIDFALLKTGDDVLLPDNVYNPNRELGRWLQQDYGITARYYDPLIGAGIAALIQPNTKLVWTEAPGSVSMEVPDLAAICKAAHDKGALVALDNTWSAGLALRGFDLGVDIIMQALTKYQSGGSDVLMGAVITRDRGVHERVATAHMRLGMGVSADDTYLVLRGLPTMKMRFEAHDSGARKVAAWLKARPEIGRVLHPAFEDCPGHENWKRDFTGAGGLFSVLFDARYTEEQTDRFVDALTLFGIGYSWGGANSLAVPYRIQAMRKEWKDGGVLVRFNIGLEDPDDLIADIERALATLRAA</sequence>
<keyword evidence="4 8" id="KW-0456">Lyase</keyword>
<feature type="modified residue" description="N6-(pyridoxal phosphate)lysine" evidence="6">
    <location>
        <position position="217"/>
    </location>
</feature>
<evidence type="ECO:0000256" key="3">
    <source>
        <dbReference type="ARBA" id="ARBA00022898"/>
    </source>
</evidence>
<evidence type="ECO:0000256" key="1">
    <source>
        <dbReference type="ARBA" id="ARBA00001933"/>
    </source>
</evidence>
<dbReference type="PIRSF" id="PIRSF001434">
    <property type="entry name" value="CGS"/>
    <property type="match status" value="1"/>
</dbReference>
<dbReference type="SUPFAM" id="SSF53383">
    <property type="entry name" value="PLP-dependent transferases"/>
    <property type="match status" value="1"/>
</dbReference>
<dbReference type="InterPro" id="IPR015424">
    <property type="entry name" value="PyrdxlP-dep_Trfase"/>
</dbReference>
<dbReference type="Pfam" id="PF01053">
    <property type="entry name" value="Cys_Met_Meta_PP"/>
    <property type="match status" value="1"/>
</dbReference>
<comment type="similarity">
    <text evidence="2 7">Belongs to the trans-sulfuration enzymes family.</text>
</comment>
<accession>A0A1I7L5B0</accession>
<dbReference type="NCBIfam" id="NF005456">
    <property type="entry name" value="PRK07050.1"/>
    <property type="match status" value="1"/>
</dbReference>
<evidence type="ECO:0000256" key="6">
    <source>
        <dbReference type="PIRSR" id="PIRSR001434-2"/>
    </source>
</evidence>
<reference evidence="9" key="1">
    <citation type="submission" date="2016-10" db="EMBL/GenBank/DDBJ databases">
        <authorList>
            <person name="Varghese N."/>
            <person name="Submissions S."/>
        </authorList>
    </citation>
    <scope>NUCLEOTIDE SEQUENCE [LARGE SCALE GENOMIC DNA]</scope>
    <source>
        <strain evidence="9">CGMCC 1.11014</strain>
    </source>
</reference>
<organism evidence="8 9">
    <name type="scientific">Pseudoduganella namucuonensis</name>
    <dbReference type="NCBI Taxonomy" id="1035707"/>
    <lineage>
        <taxon>Bacteria</taxon>
        <taxon>Pseudomonadati</taxon>
        <taxon>Pseudomonadota</taxon>
        <taxon>Betaproteobacteria</taxon>
        <taxon>Burkholderiales</taxon>
        <taxon>Oxalobacteraceae</taxon>
        <taxon>Telluria group</taxon>
        <taxon>Pseudoduganella</taxon>
    </lineage>
</organism>
<evidence type="ECO:0000313" key="8">
    <source>
        <dbReference type="EMBL" id="SFV04890.1"/>
    </source>
</evidence>
<dbReference type="GO" id="GO:0047804">
    <property type="term" value="F:cysteine-S-conjugate beta-lyase activity"/>
    <property type="evidence" value="ECO:0007669"/>
    <property type="project" value="InterPro"/>
</dbReference>
<dbReference type="Gene3D" id="3.90.1150.10">
    <property type="entry name" value="Aspartate Aminotransferase, domain 1"/>
    <property type="match status" value="1"/>
</dbReference>